<name>A0A2K3QN42_9HYPO</name>
<feature type="region of interest" description="Disordered" evidence="1">
    <location>
        <begin position="172"/>
        <end position="214"/>
    </location>
</feature>
<keyword evidence="2" id="KW-1133">Transmembrane helix</keyword>
<evidence type="ECO:0000313" key="4">
    <source>
        <dbReference type="Proteomes" id="UP000236621"/>
    </source>
</evidence>
<evidence type="ECO:0008006" key="5">
    <source>
        <dbReference type="Google" id="ProtNLM"/>
    </source>
</evidence>
<keyword evidence="2" id="KW-0812">Transmembrane</keyword>
<evidence type="ECO:0000256" key="1">
    <source>
        <dbReference type="SAM" id="MobiDB-lite"/>
    </source>
</evidence>
<proteinExistence type="predicted"/>
<organism evidence="3 4">
    <name type="scientific">Tolypocladium capitatum</name>
    <dbReference type="NCBI Taxonomy" id="45235"/>
    <lineage>
        <taxon>Eukaryota</taxon>
        <taxon>Fungi</taxon>
        <taxon>Dikarya</taxon>
        <taxon>Ascomycota</taxon>
        <taxon>Pezizomycotina</taxon>
        <taxon>Sordariomycetes</taxon>
        <taxon>Hypocreomycetidae</taxon>
        <taxon>Hypocreales</taxon>
        <taxon>Ophiocordycipitaceae</taxon>
        <taxon>Tolypocladium</taxon>
    </lineage>
</organism>
<keyword evidence="4" id="KW-1185">Reference proteome</keyword>
<comment type="caution">
    <text evidence="3">The sequence shown here is derived from an EMBL/GenBank/DDBJ whole genome shotgun (WGS) entry which is preliminary data.</text>
</comment>
<feature type="compositionally biased region" description="Basic and acidic residues" evidence="1">
    <location>
        <begin position="172"/>
        <end position="208"/>
    </location>
</feature>
<gene>
    <name evidence="3" type="ORF">TCAP_01134</name>
</gene>
<dbReference type="EMBL" id="NRSZ01000183">
    <property type="protein sequence ID" value="PNY28950.1"/>
    <property type="molecule type" value="Genomic_DNA"/>
</dbReference>
<dbReference type="Proteomes" id="UP000236621">
    <property type="component" value="Unassembled WGS sequence"/>
</dbReference>
<evidence type="ECO:0000256" key="2">
    <source>
        <dbReference type="SAM" id="Phobius"/>
    </source>
</evidence>
<reference evidence="3 4" key="1">
    <citation type="submission" date="2017-08" db="EMBL/GenBank/DDBJ databases">
        <title>Harnessing the power of phylogenomics to disentangle the directionality and signatures of interkingdom host jumping in the parasitic fungal genus Tolypocladium.</title>
        <authorList>
            <person name="Quandt C.A."/>
            <person name="Patterson W."/>
            <person name="Spatafora J.W."/>
        </authorList>
    </citation>
    <scope>NUCLEOTIDE SEQUENCE [LARGE SCALE GENOMIC DNA]</scope>
    <source>
        <strain evidence="3 4">CBS 113982</strain>
    </source>
</reference>
<protein>
    <recommendedName>
        <fullName evidence="5">Fungal N-terminal domain-containing protein</fullName>
    </recommendedName>
</protein>
<sequence>MVGNSDQDSPLSITSSVVGILTFVVAIAAAVYARVRYLRNSDDEYFRVKTSLLWFKTESAWLAHLLTALRGDMGPAGRKMERQMYAFVTEDLLNLEQRLLDLVMDVEAKASTGSSVDGSFALMPRSWQGGRPSVAMAWLSHRTKALELVRQREALTARVQFLQMSMISSRLGDLESRTRPGKAKSEGSPEKQDGRLEGQEGANHRQDVFMDGVKGAFRRL</sequence>
<feature type="transmembrane region" description="Helical" evidence="2">
    <location>
        <begin position="12"/>
        <end position="33"/>
    </location>
</feature>
<accession>A0A2K3QN42</accession>
<keyword evidence="2" id="KW-0472">Membrane</keyword>
<dbReference type="OrthoDB" id="5329749at2759"/>
<evidence type="ECO:0000313" key="3">
    <source>
        <dbReference type="EMBL" id="PNY28950.1"/>
    </source>
</evidence>
<dbReference type="AlphaFoldDB" id="A0A2K3QN42"/>